<feature type="transmembrane region" description="Helical" evidence="6">
    <location>
        <begin position="34"/>
        <end position="52"/>
    </location>
</feature>
<keyword evidence="3 6" id="KW-1133">Transmembrane helix</keyword>
<protein>
    <submittedName>
        <fullName evidence="7">CvpA family protein</fullName>
    </submittedName>
</protein>
<name>A0ABZ1C193_9FIRM</name>
<feature type="transmembrane region" description="Helical" evidence="6">
    <location>
        <begin position="72"/>
        <end position="97"/>
    </location>
</feature>
<evidence type="ECO:0000313" key="8">
    <source>
        <dbReference type="Proteomes" id="UP001332192"/>
    </source>
</evidence>
<feature type="region of interest" description="Disordered" evidence="5">
    <location>
        <begin position="176"/>
        <end position="197"/>
    </location>
</feature>
<dbReference type="Proteomes" id="UP001332192">
    <property type="component" value="Chromosome"/>
</dbReference>
<evidence type="ECO:0000256" key="4">
    <source>
        <dbReference type="ARBA" id="ARBA00023136"/>
    </source>
</evidence>
<dbReference type="RefSeq" id="WP_324717977.1">
    <property type="nucleotide sequence ID" value="NZ_CP141615.1"/>
</dbReference>
<evidence type="ECO:0000256" key="6">
    <source>
        <dbReference type="SAM" id="Phobius"/>
    </source>
</evidence>
<evidence type="ECO:0000256" key="1">
    <source>
        <dbReference type="ARBA" id="ARBA00004141"/>
    </source>
</evidence>
<keyword evidence="2 6" id="KW-0812">Transmembrane</keyword>
<gene>
    <name evidence="7" type="ORF">U7230_06835</name>
</gene>
<evidence type="ECO:0000256" key="5">
    <source>
        <dbReference type="SAM" id="MobiDB-lite"/>
    </source>
</evidence>
<dbReference type="PANTHER" id="PTHR37306">
    <property type="entry name" value="COLICIN V PRODUCTION PROTEIN"/>
    <property type="match status" value="1"/>
</dbReference>
<comment type="subcellular location">
    <subcellularLocation>
        <location evidence="1">Membrane</location>
        <topology evidence="1">Multi-pass membrane protein</topology>
    </subcellularLocation>
</comment>
<evidence type="ECO:0000256" key="2">
    <source>
        <dbReference type="ARBA" id="ARBA00022692"/>
    </source>
</evidence>
<reference evidence="7 8" key="1">
    <citation type="journal article" date="2024" name="Front. Microbiol.">
        <title>Novel thermophilic genera Geochorda gen. nov. and Carboxydochorda gen. nov. from the deep terrestrial subsurface reveal the ecophysiological diversity in the class Limnochordia.</title>
        <authorList>
            <person name="Karnachuk O.V."/>
            <person name="Lukina A.P."/>
            <person name="Avakyan M.R."/>
            <person name="Kadnikov V.V."/>
            <person name="Begmatov S."/>
            <person name="Beletsky A.V."/>
            <person name="Vlasova K.G."/>
            <person name="Novikov A.A."/>
            <person name="Shcherbakova V.A."/>
            <person name="Mardanov A.V."/>
            <person name="Ravin N.V."/>
        </authorList>
    </citation>
    <scope>NUCLEOTIDE SEQUENCE [LARGE SCALE GENOMIC DNA]</scope>
    <source>
        <strain evidence="7 8">L945</strain>
    </source>
</reference>
<dbReference type="PANTHER" id="PTHR37306:SF1">
    <property type="entry name" value="COLICIN V PRODUCTION PROTEIN"/>
    <property type="match status" value="1"/>
</dbReference>
<feature type="transmembrane region" description="Helical" evidence="6">
    <location>
        <begin position="109"/>
        <end position="132"/>
    </location>
</feature>
<keyword evidence="4 6" id="KW-0472">Membrane</keyword>
<dbReference type="Pfam" id="PF02674">
    <property type="entry name" value="Colicin_V"/>
    <property type="match status" value="1"/>
</dbReference>
<proteinExistence type="predicted"/>
<dbReference type="InterPro" id="IPR003825">
    <property type="entry name" value="Colicin-V_CvpA"/>
</dbReference>
<accession>A0ABZ1C193</accession>
<dbReference type="EMBL" id="CP141615">
    <property type="protein sequence ID" value="WRP18704.1"/>
    <property type="molecule type" value="Genomic_DNA"/>
</dbReference>
<sequence length="197" mass="20780">MSGQAPWTWLDAIWIIILAALLLRGFLRGFVQELMELLVLGLALYAAARLYQPFALWVVERLPVLPDQASRALAFGVVVAGILAIGTTLTGMVAHLVRLSPLSWLDSLGGALVGVGKGLVVVAAAVVVLAGLPPGDLRDELSDSRISRQLRAVLPHIWGEVRQAFPEMLPPLPALEGSSTATGSARSRLALGGGPIL</sequence>
<keyword evidence="8" id="KW-1185">Reference proteome</keyword>
<organism evidence="7 8">
    <name type="scientific">Carboxydichorda subterranea</name>
    <dbReference type="NCBI Taxonomy" id="3109565"/>
    <lineage>
        <taxon>Bacteria</taxon>
        <taxon>Bacillati</taxon>
        <taxon>Bacillota</taxon>
        <taxon>Limnochordia</taxon>
        <taxon>Limnochordales</taxon>
        <taxon>Geochordaceae</taxon>
        <taxon>Carboxydichorda</taxon>
    </lineage>
</organism>
<evidence type="ECO:0000256" key="3">
    <source>
        <dbReference type="ARBA" id="ARBA00022989"/>
    </source>
</evidence>
<evidence type="ECO:0000313" key="7">
    <source>
        <dbReference type="EMBL" id="WRP18704.1"/>
    </source>
</evidence>
<feature type="transmembrane region" description="Helical" evidence="6">
    <location>
        <begin position="6"/>
        <end position="27"/>
    </location>
</feature>